<reference evidence="2" key="2">
    <citation type="submission" date="2008-12" db="EMBL/GenBank/DDBJ databases">
        <title>Improved gene annotation of the rice (Oryza sativa) genomes.</title>
        <authorList>
            <person name="Wang J."/>
            <person name="Li R."/>
            <person name="Fan W."/>
            <person name="Huang Q."/>
            <person name="Zhang J."/>
            <person name="Zhou Y."/>
            <person name="Hu Y."/>
            <person name="Zi S."/>
            <person name="Li J."/>
            <person name="Ni P."/>
            <person name="Zheng H."/>
            <person name="Zhang Y."/>
            <person name="Zhao M."/>
            <person name="Hao Q."/>
            <person name="McDermott J."/>
            <person name="Samudrala R."/>
            <person name="Kristiansen K."/>
            <person name="Wong G.K.-S."/>
        </authorList>
    </citation>
    <scope>NUCLEOTIDE SEQUENCE</scope>
</reference>
<dbReference type="PANTHER" id="PTHR31696:SF4">
    <property type="entry name" value="OS08G0171800 PROTEIN"/>
    <property type="match status" value="1"/>
</dbReference>
<name>A3BQ34_ORYSJ</name>
<dbReference type="GO" id="GO:0010274">
    <property type="term" value="P:hydrotropism"/>
    <property type="evidence" value="ECO:0007669"/>
    <property type="project" value="InterPro"/>
</dbReference>
<organism evidence="2">
    <name type="scientific">Oryza sativa subsp. japonica</name>
    <name type="common">Rice</name>
    <dbReference type="NCBI Taxonomy" id="39947"/>
    <lineage>
        <taxon>Eukaryota</taxon>
        <taxon>Viridiplantae</taxon>
        <taxon>Streptophyta</taxon>
        <taxon>Embryophyta</taxon>
        <taxon>Tracheophyta</taxon>
        <taxon>Spermatophyta</taxon>
        <taxon>Magnoliopsida</taxon>
        <taxon>Liliopsida</taxon>
        <taxon>Poales</taxon>
        <taxon>Poaceae</taxon>
        <taxon>BOP clade</taxon>
        <taxon>Oryzoideae</taxon>
        <taxon>Oryzeae</taxon>
        <taxon>Oryzinae</taxon>
        <taxon>Oryza</taxon>
        <taxon>Oryza sativa</taxon>
    </lineage>
</organism>
<gene>
    <name evidence="2" type="ORF">OsJ_26210</name>
</gene>
<dbReference type="EMBL" id="CM000145">
    <property type="protein sequence ID" value="EAZ41673.1"/>
    <property type="molecule type" value="Genomic_DNA"/>
</dbReference>
<sequence>MDGTSSVSARTASSLSSSSSSLDDGGRGRPSAGRVDAGAAVAEALPVPFPVGEAVPEAAPLAPAADAGAAVAAGCRSARRARSPRRRLPPEDEEEHPTGTLMSHVVSWFSGAARPMPPVHGNAVGPRKGRVALALQETPRCLPTLVIELAIQTNALLRELANPAGARIVLETRAPRAIHGRRRRQAPEGAAAAGRGGVDHVLQREEDRARGAAGGDGRRPRGAGDAAPRLHGRRRAPRLQQVVVVVVSVAGEGGGGGGRRGGLHARLLRPLRRLARLRVALHDRAPGRRHRPGARHLLRQAMTTTTTYSPARRRCTDQSIATAIARAMQSKTKGAS</sequence>
<feature type="compositionally biased region" description="Basic residues" evidence="1">
    <location>
        <begin position="77"/>
        <end position="87"/>
    </location>
</feature>
<dbReference type="AlphaFoldDB" id="A3BQ34"/>
<feature type="region of interest" description="Disordered" evidence="1">
    <location>
        <begin position="1"/>
        <end position="37"/>
    </location>
</feature>
<feature type="compositionally biased region" description="Basic and acidic residues" evidence="1">
    <location>
        <begin position="197"/>
        <end position="210"/>
    </location>
</feature>
<feature type="region of interest" description="Disordered" evidence="1">
    <location>
        <begin position="179"/>
        <end position="235"/>
    </location>
</feature>
<proteinExistence type="predicted"/>
<evidence type="ECO:0000313" key="2">
    <source>
        <dbReference type="EMBL" id="EAZ41673.1"/>
    </source>
</evidence>
<dbReference type="PANTHER" id="PTHR31696">
    <property type="entry name" value="PROTEIN MIZU-KUSSEI 1"/>
    <property type="match status" value="1"/>
</dbReference>
<feature type="compositionally biased region" description="Low complexity" evidence="1">
    <location>
        <begin position="1"/>
        <end position="23"/>
    </location>
</feature>
<dbReference type="Pfam" id="PF04759">
    <property type="entry name" value="DUF617"/>
    <property type="match status" value="1"/>
</dbReference>
<dbReference type="InterPro" id="IPR006460">
    <property type="entry name" value="MIZ1-like_pln"/>
</dbReference>
<reference evidence="2" key="1">
    <citation type="journal article" date="2005" name="PLoS Biol.">
        <title>The genomes of Oryza sativa: a history of duplications.</title>
        <authorList>
            <person name="Yu J."/>
            <person name="Wang J."/>
            <person name="Lin W."/>
            <person name="Li S."/>
            <person name="Li H."/>
            <person name="Zhou J."/>
            <person name="Ni P."/>
            <person name="Dong W."/>
            <person name="Hu S."/>
            <person name="Zeng C."/>
            <person name="Zhang J."/>
            <person name="Zhang Y."/>
            <person name="Li R."/>
            <person name="Xu Z."/>
            <person name="Li S."/>
            <person name="Li X."/>
            <person name="Zheng H."/>
            <person name="Cong L."/>
            <person name="Lin L."/>
            <person name="Yin J."/>
            <person name="Geng J."/>
            <person name="Li G."/>
            <person name="Shi J."/>
            <person name="Liu J."/>
            <person name="Lv H."/>
            <person name="Li J."/>
            <person name="Wang J."/>
            <person name="Deng Y."/>
            <person name="Ran L."/>
            <person name="Shi X."/>
            <person name="Wang X."/>
            <person name="Wu Q."/>
            <person name="Li C."/>
            <person name="Ren X."/>
            <person name="Wang J."/>
            <person name="Wang X."/>
            <person name="Li D."/>
            <person name="Liu D."/>
            <person name="Zhang X."/>
            <person name="Ji Z."/>
            <person name="Zhao W."/>
            <person name="Sun Y."/>
            <person name="Zhang Z."/>
            <person name="Bao J."/>
            <person name="Han Y."/>
            <person name="Dong L."/>
            <person name="Ji J."/>
            <person name="Chen P."/>
            <person name="Wu S."/>
            <person name="Liu J."/>
            <person name="Xiao Y."/>
            <person name="Bu D."/>
            <person name="Tan J."/>
            <person name="Yang L."/>
            <person name="Ye C."/>
            <person name="Zhang J."/>
            <person name="Xu J."/>
            <person name="Zhou Y."/>
            <person name="Yu Y."/>
            <person name="Zhang B."/>
            <person name="Zhuang S."/>
            <person name="Wei H."/>
            <person name="Liu B."/>
            <person name="Lei M."/>
            <person name="Yu H."/>
            <person name="Li Y."/>
            <person name="Xu H."/>
            <person name="Wei S."/>
            <person name="He X."/>
            <person name="Fang L."/>
            <person name="Zhang Z."/>
            <person name="Zhang Y."/>
            <person name="Huang X."/>
            <person name="Su Z."/>
            <person name="Tong W."/>
            <person name="Li J."/>
            <person name="Tong Z."/>
            <person name="Li S."/>
            <person name="Ye J."/>
            <person name="Wang L."/>
            <person name="Fang L."/>
            <person name="Lei T."/>
            <person name="Chen C."/>
            <person name="Chen H."/>
            <person name="Xu Z."/>
            <person name="Li H."/>
            <person name="Huang H."/>
            <person name="Zhang F."/>
            <person name="Xu H."/>
            <person name="Li N."/>
            <person name="Zhao C."/>
            <person name="Li S."/>
            <person name="Dong L."/>
            <person name="Huang Y."/>
            <person name="Li L."/>
            <person name="Xi Y."/>
            <person name="Qi Q."/>
            <person name="Li W."/>
            <person name="Zhang B."/>
            <person name="Hu W."/>
            <person name="Zhang Y."/>
            <person name="Tian X."/>
            <person name="Jiao Y."/>
            <person name="Liang X."/>
            <person name="Jin J."/>
            <person name="Gao L."/>
            <person name="Zheng W."/>
            <person name="Hao B."/>
            <person name="Liu S."/>
            <person name="Wang W."/>
            <person name="Yuan L."/>
            <person name="Cao M."/>
            <person name="McDermott J."/>
            <person name="Samudrala R."/>
            <person name="Wang J."/>
            <person name="Wong G.K."/>
            <person name="Yang H."/>
        </authorList>
    </citation>
    <scope>NUCLEOTIDE SEQUENCE [LARGE SCALE GENOMIC DNA]</scope>
</reference>
<evidence type="ECO:0000256" key="1">
    <source>
        <dbReference type="SAM" id="MobiDB-lite"/>
    </source>
</evidence>
<feature type="region of interest" description="Disordered" evidence="1">
    <location>
        <begin position="76"/>
        <end position="99"/>
    </location>
</feature>
<dbReference type="Proteomes" id="UP000007752">
    <property type="component" value="Chromosome 8"/>
</dbReference>
<protein>
    <submittedName>
        <fullName evidence="2">Uncharacterized protein</fullName>
    </submittedName>
</protein>
<accession>A3BQ34</accession>